<gene>
    <name evidence="5" type="ORF">FOZ76_21510</name>
</gene>
<dbReference type="EMBL" id="VLTJ01000039">
    <property type="protein sequence ID" value="TSH90403.1"/>
    <property type="molecule type" value="Genomic_DNA"/>
</dbReference>
<comment type="caution">
    <text evidence="5">The sequence shown here is derived from an EMBL/GenBank/DDBJ whole genome shotgun (WGS) entry which is preliminary data.</text>
</comment>
<dbReference type="GO" id="GO:0016620">
    <property type="term" value="F:oxidoreductase activity, acting on the aldehyde or oxo group of donors, NAD or NADP as acceptor"/>
    <property type="evidence" value="ECO:0007669"/>
    <property type="project" value="InterPro"/>
</dbReference>
<dbReference type="RefSeq" id="WP_143950319.1">
    <property type="nucleotide sequence ID" value="NZ_BAABMB010000003.1"/>
</dbReference>
<protein>
    <submittedName>
        <fullName evidence="5">Aldehyde dehydrogenase family protein</fullName>
    </submittedName>
</protein>
<dbReference type="InterPro" id="IPR016162">
    <property type="entry name" value="Ald_DH_N"/>
</dbReference>
<keyword evidence="2" id="KW-0560">Oxidoreductase</keyword>
<dbReference type="InterPro" id="IPR016163">
    <property type="entry name" value="Ald_DH_C"/>
</dbReference>
<evidence type="ECO:0000256" key="3">
    <source>
        <dbReference type="ARBA" id="ARBA00023027"/>
    </source>
</evidence>
<dbReference type="InterPro" id="IPR015590">
    <property type="entry name" value="Aldehyde_DH_dom"/>
</dbReference>
<dbReference type="InterPro" id="IPR016161">
    <property type="entry name" value="Ald_DH/histidinol_DH"/>
</dbReference>
<name>A0A556AC04_9BURK</name>
<dbReference type="InterPro" id="IPR016160">
    <property type="entry name" value="Ald_DH_CS_CYS"/>
</dbReference>
<dbReference type="AlphaFoldDB" id="A0A556AC04"/>
<dbReference type="Gene3D" id="3.40.605.10">
    <property type="entry name" value="Aldehyde Dehydrogenase, Chain A, domain 1"/>
    <property type="match status" value="1"/>
</dbReference>
<dbReference type="Proteomes" id="UP000318405">
    <property type="component" value="Unassembled WGS sequence"/>
</dbReference>
<keyword evidence="6" id="KW-1185">Reference proteome</keyword>
<dbReference type="SUPFAM" id="SSF53720">
    <property type="entry name" value="ALDH-like"/>
    <property type="match status" value="1"/>
</dbReference>
<dbReference type="PANTHER" id="PTHR42986:SF1">
    <property type="entry name" value="BENZALDEHYDE DEHYDROGENASE YFMT"/>
    <property type="match status" value="1"/>
</dbReference>
<dbReference type="PROSITE" id="PS00070">
    <property type="entry name" value="ALDEHYDE_DEHYDR_CYS"/>
    <property type="match status" value="1"/>
</dbReference>
<sequence length="491" mass="50935">MNPASTDPTLLDPAVWTERLYAGAWQAGATVADVLEPASGARLGSIALTDAAGIARSAAAAAQAQPEWAALPYEERAAVVRRAAALAQTHFGVIADWLVRESGSTRGKAGFETSISVKVLHEAASLPSRSVGEILPSVPGRLSLARRRPLGVVGVIAPFNFPLYLALRAVAPALALGNAVVLKPDPRTAVCGGMAIARLFELAGLPAGLLHVLPGDGAAGAALVADPNVAMIQFTGSTAAGRKVGEAASRHLKKVSLELGGKNSLIVLDDADLDLAIANTAWGAYLHQGQICMATGRILVQRKIHDRFLERLTAKAASLTVGDPHRADVALGPLINAAQRDHASGVLRAAEAAGARVETGGTCEGLFFAPTVLSGVSPDNPAFSEEIFAPVAVVVPFDTDEEAIALANRTEYGLSMAILSADVGRALRIGERLRTGLLHINDQTVNDEVINPFGGVGASGNGSAIGGPANWEEFTQWQWLTIKGQAPAYPM</sequence>
<proteinExistence type="inferred from homology"/>
<reference evidence="5 6" key="1">
    <citation type="submission" date="2019-07" db="EMBL/GenBank/DDBJ databases">
        <title>Qingshengfaniella alkalisoli gen. nov., sp. nov., isolated from saline soil.</title>
        <authorList>
            <person name="Xu L."/>
            <person name="Huang X.-X."/>
            <person name="Sun J.-Q."/>
        </authorList>
    </citation>
    <scope>NUCLEOTIDE SEQUENCE [LARGE SCALE GENOMIC DNA]</scope>
    <source>
        <strain evidence="5 6">DSM 27279</strain>
    </source>
</reference>
<evidence type="ECO:0000256" key="1">
    <source>
        <dbReference type="ARBA" id="ARBA00009986"/>
    </source>
</evidence>
<feature type="domain" description="Aldehyde dehydrogenase" evidence="4">
    <location>
        <begin position="31"/>
        <end position="479"/>
    </location>
</feature>
<keyword evidence="3" id="KW-0520">NAD</keyword>
<evidence type="ECO:0000256" key="2">
    <source>
        <dbReference type="ARBA" id="ARBA00023002"/>
    </source>
</evidence>
<evidence type="ECO:0000259" key="4">
    <source>
        <dbReference type="Pfam" id="PF00171"/>
    </source>
</evidence>
<organism evidence="5 6">
    <name type="scientific">Verticiella sediminum</name>
    <dbReference type="NCBI Taxonomy" id="1247510"/>
    <lineage>
        <taxon>Bacteria</taxon>
        <taxon>Pseudomonadati</taxon>
        <taxon>Pseudomonadota</taxon>
        <taxon>Betaproteobacteria</taxon>
        <taxon>Burkholderiales</taxon>
        <taxon>Alcaligenaceae</taxon>
        <taxon>Verticiella</taxon>
    </lineage>
</organism>
<dbReference type="OrthoDB" id="6187633at2"/>
<dbReference type="Gene3D" id="3.40.309.10">
    <property type="entry name" value="Aldehyde Dehydrogenase, Chain A, domain 2"/>
    <property type="match status" value="1"/>
</dbReference>
<comment type="similarity">
    <text evidence="1">Belongs to the aldehyde dehydrogenase family.</text>
</comment>
<dbReference type="FunFam" id="3.40.309.10:FF:000009">
    <property type="entry name" value="Aldehyde dehydrogenase A"/>
    <property type="match status" value="1"/>
</dbReference>
<evidence type="ECO:0000313" key="5">
    <source>
        <dbReference type="EMBL" id="TSH90403.1"/>
    </source>
</evidence>
<dbReference type="PANTHER" id="PTHR42986">
    <property type="entry name" value="BENZALDEHYDE DEHYDROGENASE YFMT"/>
    <property type="match status" value="1"/>
</dbReference>
<accession>A0A556AC04</accession>
<dbReference type="Pfam" id="PF00171">
    <property type="entry name" value="Aldedh"/>
    <property type="match status" value="1"/>
</dbReference>
<dbReference type="CDD" id="cd07152">
    <property type="entry name" value="ALDH_BenzADH"/>
    <property type="match status" value="1"/>
</dbReference>
<evidence type="ECO:0000313" key="6">
    <source>
        <dbReference type="Proteomes" id="UP000318405"/>
    </source>
</evidence>